<dbReference type="OrthoDB" id="10486929at2759"/>
<reference evidence="2 3" key="1">
    <citation type="submission" date="2015-07" db="EMBL/GenBank/DDBJ databases">
        <title>Comparative genomics of the Sigatoka disease complex on banana suggests a link between parallel evolutionary changes in Pseudocercospora fijiensis and Pseudocercospora eumusae and increased virulence on the banana host.</title>
        <authorList>
            <person name="Chang T.-C."/>
            <person name="Salvucci A."/>
            <person name="Crous P.W."/>
            <person name="Stergiopoulos I."/>
        </authorList>
    </citation>
    <scope>NUCLEOTIDE SEQUENCE [LARGE SCALE GENOMIC DNA]</scope>
    <source>
        <strain evidence="2 3">CBS 116634</strain>
    </source>
</reference>
<name>A0A139I2E0_9PEZI</name>
<gene>
    <name evidence="2" type="ORF">AC579_1475</name>
</gene>
<sequence length="519" mass="58896">MSKKRRYRIRIVVQRMGGQIDIRGVGMPAHDRKKVQDVCHSFLETSTCAQCIDARRNLFGRRPGKHDWPWHDKEQLQRLMADHRFLSSAPVDSHDTQWRESVLSTRSLSYVSNAGSIVHPHSLAPGAHIRQTSSTSFRTPSRKNTADTMHSSEEGDLEMVDARRTTGSVGLPEISELPDSVANSLLYSLPREIRDRIFAFVLSPKDGLPVEWPRPTQFRLNSPYDLQPQLLRTCKIVHDEAAPLLYTMSSMTFHHPSDANVFVRAFASPIYGRQITNLSLHIKAQDSRTWMPYLTSTDEIRSLKADFPNLRELGVRFRSNKWHHQHTPEQNMRAWCDDSRLDELTDGLRHVFLPGEQPEREVRGRESQAFLTSNPAAFRDGDPDQPRDRLLKIHKARLDRTSSTTRRTEAPTIRVCCACRVHSAHFNALTTRATEPLQEQAAAAQNGDPMHPPLIPVREGEPFRGFTAVDLQNGVKQLHDPELGSAHVARTPYMSKNGILLALEIHCLDPKRDAAERAA</sequence>
<feature type="region of interest" description="Disordered" evidence="1">
    <location>
        <begin position="129"/>
        <end position="153"/>
    </location>
</feature>
<dbReference type="InterPro" id="IPR038883">
    <property type="entry name" value="AN11006-like"/>
</dbReference>
<dbReference type="PANTHER" id="PTHR42085:SF1">
    <property type="entry name" value="F-BOX DOMAIN-CONTAINING PROTEIN"/>
    <property type="match status" value="1"/>
</dbReference>
<accession>A0A139I2E0</accession>
<proteinExistence type="predicted"/>
<evidence type="ECO:0008006" key="4">
    <source>
        <dbReference type="Google" id="ProtNLM"/>
    </source>
</evidence>
<dbReference type="PANTHER" id="PTHR42085">
    <property type="entry name" value="F-BOX DOMAIN-CONTAINING PROTEIN"/>
    <property type="match status" value="1"/>
</dbReference>
<feature type="compositionally biased region" description="Polar residues" evidence="1">
    <location>
        <begin position="130"/>
        <end position="149"/>
    </location>
</feature>
<evidence type="ECO:0000313" key="3">
    <source>
        <dbReference type="Proteomes" id="UP000073492"/>
    </source>
</evidence>
<organism evidence="2 3">
    <name type="scientific">Pseudocercospora musae</name>
    <dbReference type="NCBI Taxonomy" id="113226"/>
    <lineage>
        <taxon>Eukaryota</taxon>
        <taxon>Fungi</taxon>
        <taxon>Dikarya</taxon>
        <taxon>Ascomycota</taxon>
        <taxon>Pezizomycotina</taxon>
        <taxon>Dothideomycetes</taxon>
        <taxon>Dothideomycetidae</taxon>
        <taxon>Mycosphaerellales</taxon>
        <taxon>Mycosphaerellaceae</taxon>
        <taxon>Pseudocercospora</taxon>
    </lineage>
</organism>
<keyword evidence="3" id="KW-1185">Reference proteome</keyword>
<protein>
    <recommendedName>
        <fullName evidence="4">F-box domain-containing protein</fullName>
    </recommendedName>
</protein>
<dbReference type="AlphaFoldDB" id="A0A139I2E0"/>
<comment type="caution">
    <text evidence="2">The sequence shown here is derived from an EMBL/GenBank/DDBJ whole genome shotgun (WGS) entry which is preliminary data.</text>
</comment>
<dbReference type="Proteomes" id="UP000073492">
    <property type="component" value="Unassembled WGS sequence"/>
</dbReference>
<evidence type="ECO:0000256" key="1">
    <source>
        <dbReference type="SAM" id="MobiDB-lite"/>
    </source>
</evidence>
<dbReference type="EMBL" id="LFZO01000395">
    <property type="protein sequence ID" value="KXT08853.1"/>
    <property type="molecule type" value="Genomic_DNA"/>
</dbReference>
<evidence type="ECO:0000313" key="2">
    <source>
        <dbReference type="EMBL" id="KXT08853.1"/>
    </source>
</evidence>